<sequence length="231" mass="26305">MESLIVPSPVAEYTDFAWSRHLVNLQVYFMAVELTEIFKHFPAGVKQQGICWRRIEQMMGTVTQLIGAATVQGMWICTPDIVRYLSKHGMQMQCERVSLDDVPTLLVAHHCFRGYFPPAWNPWWLDAEGLEKQPEVSLWTVPPMSDELQALLKRRLDKQSEESTAGSSADQHITNETIDMARGAVQTAINLVGEQLTARWDHLEYLQQRVQHVDRRLLGILSADDVEGSES</sequence>
<reference evidence="1 2" key="1">
    <citation type="submission" date="2014-04" db="EMBL/GenBank/DDBJ databases">
        <title>Evolutionary Origins and Diversification of the Mycorrhizal Mutualists.</title>
        <authorList>
            <consortium name="DOE Joint Genome Institute"/>
            <consortium name="Mycorrhizal Genomics Consortium"/>
            <person name="Kohler A."/>
            <person name="Kuo A."/>
            <person name="Nagy L.G."/>
            <person name="Floudas D."/>
            <person name="Copeland A."/>
            <person name="Barry K.W."/>
            <person name="Cichocki N."/>
            <person name="Veneault-Fourrey C."/>
            <person name="LaButti K."/>
            <person name="Lindquist E.A."/>
            <person name="Lipzen A."/>
            <person name="Lundell T."/>
            <person name="Morin E."/>
            <person name="Murat C."/>
            <person name="Riley R."/>
            <person name="Ohm R."/>
            <person name="Sun H."/>
            <person name="Tunlid A."/>
            <person name="Henrissat B."/>
            <person name="Grigoriev I.V."/>
            <person name="Hibbett D.S."/>
            <person name="Martin F."/>
        </authorList>
    </citation>
    <scope>NUCLEOTIDE SEQUENCE [LARGE SCALE GENOMIC DNA]</scope>
    <source>
        <strain evidence="1 2">MD-312</strain>
    </source>
</reference>
<dbReference type="HOGENOM" id="CLU_1204918_0_0_1"/>
<evidence type="ECO:0000313" key="2">
    <source>
        <dbReference type="Proteomes" id="UP000053820"/>
    </source>
</evidence>
<proteinExistence type="predicted"/>
<protein>
    <submittedName>
        <fullName evidence="1">Uncharacterized protein</fullName>
    </submittedName>
</protein>
<gene>
    <name evidence="1" type="ORF">HYDPIDRAFT_33093</name>
</gene>
<dbReference type="AlphaFoldDB" id="A0A0C9V2S7"/>
<keyword evidence="2" id="KW-1185">Reference proteome</keyword>
<evidence type="ECO:0000313" key="1">
    <source>
        <dbReference type="EMBL" id="KIJ59564.1"/>
    </source>
</evidence>
<organism evidence="1 2">
    <name type="scientific">Hydnomerulius pinastri MD-312</name>
    <dbReference type="NCBI Taxonomy" id="994086"/>
    <lineage>
        <taxon>Eukaryota</taxon>
        <taxon>Fungi</taxon>
        <taxon>Dikarya</taxon>
        <taxon>Basidiomycota</taxon>
        <taxon>Agaricomycotina</taxon>
        <taxon>Agaricomycetes</taxon>
        <taxon>Agaricomycetidae</taxon>
        <taxon>Boletales</taxon>
        <taxon>Boletales incertae sedis</taxon>
        <taxon>Leucogyrophana</taxon>
    </lineage>
</organism>
<accession>A0A0C9V2S7</accession>
<name>A0A0C9V2S7_9AGAM</name>
<dbReference type="Proteomes" id="UP000053820">
    <property type="component" value="Unassembled WGS sequence"/>
</dbReference>
<dbReference type="EMBL" id="KN839885">
    <property type="protein sequence ID" value="KIJ59564.1"/>
    <property type="molecule type" value="Genomic_DNA"/>
</dbReference>